<dbReference type="CDD" id="cd08492">
    <property type="entry name" value="PBP2_NikA_DppA_OppA_like_15"/>
    <property type="match status" value="1"/>
</dbReference>
<dbReference type="Proteomes" id="UP000606115">
    <property type="component" value="Unassembled WGS sequence"/>
</dbReference>
<dbReference type="Pfam" id="PF00496">
    <property type="entry name" value="SBP_bac_5"/>
    <property type="match status" value="1"/>
</dbReference>
<dbReference type="Gene3D" id="3.10.105.10">
    <property type="entry name" value="Dipeptide-binding Protein, Domain 3"/>
    <property type="match status" value="1"/>
</dbReference>
<proteinExistence type="inferred from homology"/>
<evidence type="ECO:0000259" key="6">
    <source>
        <dbReference type="Pfam" id="PF00496"/>
    </source>
</evidence>
<comment type="subcellular location">
    <subcellularLocation>
        <location evidence="1">Cell envelope</location>
    </subcellularLocation>
</comment>
<dbReference type="PANTHER" id="PTHR30290">
    <property type="entry name" value="PERIPLASMIC BINDING COMPONENT OF ABC TRANSPORTER"/>
    <property type="match status" value="1"/>
</dbReference>
<gene>
    <name evidence="7" type="ORF">GCM10007173_03500</name>
</gene>
<keyword evidence="4" id="KW-0732">Signal</keyword>
<evidence type="ECO:0000256" key="5">
    <source>
        <dbReference type="SAM" id="MobiDB-lite"/>
    </source>
</evidence>
<dbReference type="InterPro" id="IPR030678">
    <property type="entry name" value="Peptide/Ni-bd"/>
</dbReference>
<evidence type="ECO:0000256" key="3">
    <source>
        <dbReference type="ARBA" id="ARBA00022448"/>
    </source>
</evidence>
<dbReference type="PANTHER" id="PTHR30290:SF10">
    <property type="entry name" value="PERIPLASMIC OLIGOPEPTIDE-BINDING PROTEIN-RELATED"/>
    <property type="match status" value="1"/>
</dbReference>
<protein>
    <submittedName>
        <fullName evidence="7">Peptide ABC transporter</fullName>
    </submittedName>
</protein>
<dbReference type="SUPFAM" id="SSF53850">
    <property type="entry name" value="Periplasmic binding protein-like II"/>
    <property type="match status" value="1"/>
</dbReference>
<dbReference type="InterPro" id="IPR039424">
    <property type="entry name" value="SBP_5"/>
</dbReference>
<keyword evidence="8" id="KW-1185">Reference proteome</keyword>
<name>A0ABQ2D6T9_9MICC</name>
<reference evidence="8" key="1">
    <citation type="journal article" date="2019" name="Int. J. Syst. Evol. Microbiol.">
        <title>The Global Catalogue of Microorganisms (GCM) 10K type strain sequencing project: providing services to taxonomists for standard genome sequencing and annotation.</title>
        <authorList>
            <consortium name="The Broad Institute Genomics Platform"/>
            <consortium name="The Broad Institute Genome Sequencing Center for Infectious Disease"/>
            <person name="Wu L."/>
            <person name="Ma J."/>
        </authorList>
    </citation>
    <scope>NUCLEOTIDE SEQUENCE [LARGE SCALE GENOMIC DNA]</scope>
    <source>
        <strain evidence="8">CGMCC 1.3685</strain>
    </source>
</reference>
<keyword evidence="3" id="KW-0813">Transport</keyword>
<sequence length="583" mass="63296">MPCKGTNLTFGSWLTKVVYVISHSLKGKSAFMRRNQRATRLLTGALALPLAAALIAGCSSTEDPSANKDTKPVAGGTLVYASGDAEPSCLDPHVGGNYPQALVASQFMESLFTKDAEGKIIPWLAEKSEVSADGLTRTITLRDGITFHDGTKLTSEAIKANIEHLQDPNTASSTGYLAVGKVDQIKLVDDLTAELKLSAPDNALLESLSMPWTAIQSPQGLKRDQAANCAAPAGTGPFKVESWDRQQAVNLVRYEDYVSPAANAERASATSYLDGITWRFIPEAASRYAALQSGEVDVIDNPQPDTISTAADNGLGHLDAPRPGASNRLELNSSKAPFDDVRVREAFMHSVDVNSGINSLYFNTAKRSYSLLSSVEPLGISDDSKFTTDATKANELLDAAGWSERDSEGYRVKDGKRLTLKFPVSTNQSVPAEQSLFEQMQAAAKPVGFEVKIELLDLSSWYGALAKHEYDLVSAPYTKVGPSVLRILFHSDSTIPAPSGYFANNAQIKDPKLDQLLVDAEQTNDEAERAELYKQAQQIVLDGYYVMPLYDQQNHFLYSKNVHGMGETTAVSSPIYYNVFLDK</sequence>
<evidence type="ECO:0000256" key="4">
    <source>
        <dbReference type="ARBA" id="ARBA00022729"/>
    </source>
</evidence>
<evidence type="ECO:0000256" key="2">
    <source>
        <dbReference type="ARBA" id="ARBA00005695"/>
    </source>
</evidence>
<dbReference type="InterPro" id="IPR000914">
    <property type="entry name" value="SBP_5_dom"/>
</dbReference>
<evidence type="ECO:0000256" key="1">
    <source>
        <dbReference type="ARBA" id="ARBA00004196"/>
    </source>
</evidence>
<comment type="similarity">
    <text evidence="2">Belongs to the bacterial solute-binding protein 5 family.</text>
</comment>
<evidence type="ECO:0000313" key="8">
    <source>
        <dbReference type="Proteomes" id="UP000606115"/>
    </source>
</evidence>
<dbReference type="EMBL" id="BMKX01000001">
    <property type="protein sequence ID" value="GGJ48184.1"/>
    <property type="molecule type" value="Genomic_DNA"/>
</dbReference>
<feature type="region of interest" description="Disordered" evidence="5">
    <location>
        <begin position="304"/>
        <end position="331"/>
    </location>
</feature>
<dbReference type="PIRSF" id="PIRSF002741">
    <property type="entry name" value="MppA"/>
    <property type="match status" value="1"/>
</dbReference>
<feature type="domain" description="Solute-binding protein family 5" evidence="6">
    <location>
        <begin position="119"/>
        <end position="477"/>
    </location>
</feature>
<comment type="caution">
    <text evidence="7">The sequence shown here is derived from an EMBL/GenBank/DDBJ whole genome shotgun (WGS) entry which is preliminary data.</text>
</comment>
<accession>A0ABQ2D6T9</accession>
<organism evidence="7 8">
    <name type="scientific">Glutamicibacter ardleyensis</name>
    <dbReference type="NCBI Taxonomy" id="225894"/>
    <lineage>
        <taxon>Bacteria</taxon>
        <taxon>Bacillati</taxon>
        <taxon>Actinomycetota</taxon>
        <taxon>Actinomycetes</taxon>
        <taxon>Micrococcales</taxon>
        <taxon>Micrococcaceae</taxon>
        <taxon>Glutamicibacter</taxon>
    </lineage>
</organism>
<dbReference type="Gene3D" id="3.40.190.10">
    <property type="entry name" value="Periplasmic binding protein-like II"/>
    <property type="match status" value="1"/>
</dbReference>
<evidence type="ECO:0000313" key="7">
    <source>
        <dbReference type="EMBL" id="GGJ48184.1"/>
    </source>
</evidence>